<feature type="domain" description="Synapsin pre-ATP-grasp" evidence="1">
    <location>
        <begin position="5"/>
        <end position="53"/>
    </location>
</feature>
<feature type="non-terminal residue" evidence="2">
    <location>
        <position position="1"/>
    </location>
</feature>
<dbReference type="GO" id="GO:0007269">
    <property type="term" value="P:neurotransmitter secretion"/>
    <property type="evidence" value="ECO:0007669"/>
    <property type="project" value="TreeGrafter"/>
</dbReference>
<accession>A0A7K4LJZ6</accession>
<name>A0A7K4LJZ6_9AVES</name>
<feature type="non-terminal residue" evidence="2">
    <location>
        <position position="65"/>
    </location>
</feature>
<proteinExistence type="predicted"/>
<dbReference type="InterPro" id="IPR016185">
    <property type="entry name" value="PreATP-grasp_dom_sf"/>
</dbReference>
<dbReference type="Gene3D" id="3.40.50.20">
    <property type="match status" value="1"/>
</dbReference>
<reference evidence="2 3" key="1">
    <citation type="submission" date="2019-09" db="EMBL/GenBank/DDBJ databases">
        <title>Bird 10,000 Genomes (B10K) Project - Family phase.</title>
        <authorList>
            <person name="Zhang G."/>
        </authorList>
    </citation>
    <scope>NUCLEOTIDE SEQUENCE [LARGE SCALE GENOMIC DNA]</scope>
    <source>
        <strain evidence="2">B10K-MSB-37135</strain>
        <tissue evidence="2">Heart</tissue>
    </source>
</reference>
<sequence length="65" mass="6796">SFRRAKLFKGRKLHGDVEIRVEQAQFSELSLVASTTGALTVTIDSPRGGTRCVLGGSPLVLGGGP</sequence>
<dbReference type="PANTHER" id="PTHR10841">
    <property type="entry name" value="SYNAPSIN"/>
    <property type="match status" value="1"/>
</dbReference>
<dbReference type="SUPFAM" id="SSF52440">
    <property type="entry name" value="PreATP-grasp domain"/>
    <property type="match status" value="1"/>
</dbReference>
<dbReference type="PANTHER" id="PTHR10841:SF24">
    <property type="entry name" value="SYNAPSIN-1"/>
    <property type="match status" value="1"/>
</dbReference>
<evidence type="ECO:0000259" key="1">
    <source>
        <dbReference type="Pfam" id="PF02078"/>
    </source>
</evidence>
<protein>
    <submittedName>
        <fullName evidence="2">SYN1 protein</fullName>
    </submittedName>
</protein>
<evidence type="ECO:0000313" key="2">
    <source>
        <dbReference type="EMBL" id="NWJ05054.1"/>
    </source>
</evidence>
<dbReference type="InterPro" id="IPR020897">
    <property type="entry name" value="Synapsin_pre-ATP-grasp_dom"/>
</dbReference>
<organism evidence="2 3">
    <name type="scientific">Crypturellus undulatus</name>
    <dbReference type="NCBI Taxonomy" id="48396"/>
    <lineage>
        <taxon>Eukaryota</taxon>
        <taxon>Metazoa</taxon>
        <taxon>Chordata</taxon>
        <taxon>Craniata</taxon>
        <taxon>Vertebrata</taxon>
        <taxon>Euteleostomi</taxon>
        <taxon>Archelosauria</taxon>
        <taxon>Archosauria</taxon>
        <taxon>Dinosauria</taxon>
        <taxon>Saurischia</taxon>
        <taxon>Theropoda</taxon>
        <taxon>Coelurosauria</taxon>
        <taxon>Aves</taxon>
        <taxon>Palaeognathae</taxon>
        <taxon>Tinamiformes</taxon>
        <taxon>Tinamidae</taxon>
        <taxon>Crypturellus</taxon>
    </lineage>
</organism>
<dbReference type="EMBL" id="VWPW01016653">
    <property type="protein sequence ID" value="NWJ05054.1"/>
    <property type="molecule type" value="Genomic_DNA"/>
</dbReference>
<dbReference type="Pfam" id="PF02078">
    <property type="entry name" value="Synapsin"/>
    <property type="match status" value="1"/>
</dbReference>
<keyword evidence="3" id="KW-1185">Reference proteome</keyword>
<evidence type="ECO:0000313" key="3">
    <source>
        <dbReference type="Proteomes" id="UP000534426"/>
    </source>
</evidence>
<dbReference type="Proteomes" id="UP000534426">
    <property type="component" value="Unassembled WGS sequence"/>
</dbReference>
<comment type="caution">
    <text evidence="2">The sequence shown here is derived from an EMBL/GenBank/DDBJ whole genome shotgun (WGS) entry which is preliminary data.</text>
</comment>
<dbReference type="GO" id="GO:0030672">
    <property type="term" value="C:synaptic vesicle membrane"/>
    <property type="evidence" value="ECO:0007669"/>
    <property type="project" value="TreeGrafter"/>
</dbReference>
<gene>
    <name evidence="2" type="primary">Syn1</name>
    <name evidence="2" type="ORF">CRYUND_R15034</name>
</gene>
<dbReference type="AlphaFoldDB" id="A0A7K4LJZ6"/>